<dbReference type="Gene3D" id="3.40.50.1820">
    <property type="entry name" value="alpha/beta hydrolase"/>
    <property type="match status" value="1"/>
</dbReference>
<comment type="caution">
    <text evidence="2">The sequence shown here is derived from an EMBL/GenBank/DDBJ whole genome shotgun (WGS) entry which is preliminary data.</text>
</comment>
<protein>
    <recommendedName>
        <fullName evidence="4">Epoxide hydrolase</fullName>
    </recommendedName>
</protein>
<dbReference type="SUPFAM" id="SSF53474">
    <property type="entry name" value="alpha/beta-Hydrolases"/>
    <property type="match status" value="1"/>
</dbReference>
<evidence type="ECO:0000313" key="3">
    <source>
        <dbReference type="Proteomes" id="UP001500064"/>
    </source>
</evidence>
<proteinExistence type="predicted"/>
<dbReference type="InterPro" id="IPR029058">
    <property type="entry name" value="AB_hydrolase_fold"/>
</dbReference>
<name>A0ABN2HAS9_9ACTN</name>
<evidence type="ECO:0000313" key="2">
    <source>
        <dbReference type="EMBL" id="GAA1684749.1"/>
    </source>
</evidence>
<feature type="region of interest" description="Disordered" evidence="1">
    <location>
        <begin position="1"/>
        <end position="31"/>
    </location>
</feature>
<dbReference type="EMBL" id="BAAAMU010000140">
    <property type="protein sequence ID" value="GAA1684749.1"/>
    <property type="molecule type" value="Genomic_DNA"/>
</dbReference>
<organism evidence="2 3">
    <name type="scientific">Nonomuraea maheshkhaliensis</name>
    <dbReference type="NCBI Taxonomy" id="419590"/>
    <lineage>
        <taxon>Bacteria</taxon>
        <taxon>Bacillati</taxon>
        <taxon>Actinomycetota</taxon>
        <taxon>Actinomycetes</taxon>
        <taxon>Streptosporangiales</taxon>
        <taxon>Streptosporangiaceae</taxon>
        <taxon>Nonomuraea</taxon>
    </lineage>
</organism>
<accession>A0ABN2HAS9</accession>
<evidence type="ECO:0000256" key="1">
    <source>
        <dbReference type="SAM" id="MobiDB-lite"/>
    </source>
</evidence>
<evidence type="ECO:0008006" key="4">
    <source>
        <dbReference type="Google" id="ProtNLM"/>
    </source>
</evidence>
<dbReference type="Proteomes" id="UP001500064">
    <property type="component" value="Unassembled WGS sequence"/>
</dbReference>
<feature type="compositionally biased region" description="Pro residues" evidence="1">
    <location>
        <begin position="18"/>
        <end position="27"/>
    </location>
</feature>
<keyword evidence="3" id="KW-1185">Reference proteome</keyword>
<dbReference type="RefSeq" id="WP_346113877.1">
    <property type="nucleotide sequence ID" value="NZ_BAAAMU010000140.1"/>
</dbReference>
<sequence>MRPAIRSAGLYRESAPDWAPPATPDPTPTGFALVPGDTAVRRHAERVHNVVRWSEYPRGGHYAALQAPDLFVQDVRESFLGLRP</sequence>
<reference evidence="2 3" key="1">
    <citation type="journal article" date="2019" name="Int. J. Syst. Evol. Microbiol.">
        <title>The Global Catalogue of Microorganisms (GCM) 10K type strain sequencing project: providing services to taxonomists for standard genome sequencing and annotation.</title>
        <authorList>
            <consortium name="The Broad Institute Genomics Platform"/>
            <consortium name="The Broad Institute Genome Sequencing Center for Infectious Disease"/>
            <person name="Wu L."/>
            <person name="Ma J."/>
        </authorList>
    </citation>
    <scope>NUCLEOTIDE SEQUENCE [LARGE SCALE GENOMIC DNA]</scope>
    <source>
        <strain evidence="2 3">JCM 13929</strain>
    </source>
</reference>
<gene>
    <name evidence="2" type="ORF">GCM10009733_096860</name>
</gene>